<dbReference type="NCBIfam" id="NF004281">
    <property type="entry name" value="PRK05690.1"/>
    <property type="match status" value="1"/>
</dbReference>
<dbReference type="Gene3D" id="3.40.250.10">
    <property type="entry name" value="Rhodanese-like domain"/>
    <property type="match status" value="1"/>
</dbReference>
<evidence type="ECO:0000256" key="8">
    <source>
        <dbReference type="ARBA" id="ARBA00063809"/>
    </source>
</evidence>
<dbReference type="KEGG" id="spsw:Sps_00643"/>
<keyword evidence="16" id="KW-1185">Reference proteome</keyword>
<dbReference type="SMART" id="SM00450">
    <property type="entry name" value="RHOD"/>
    <property type="match status" value="1"/>
</dbReference>
<dbReference type="GO" id="GO:0005524">
    <property type="term" value="F:ATP binding"/>
    <property type="evidence" value="ECO:0007669"/>
    <property type="project" value="UniProtKB-KW"/>
</dbReference>
<dbReference type="Pfam" id="PF00899">
    <property type="entry name" value="ThiF"/>
    <property type="match status" value="1"/>
</dbReference>
<gene>
    <name evidence="15" type="ORF">Sps_00643</name>
</gene>
<dbReference type="InterPro" id="IPR001763">
    <property type="entry name" value="Rhodanese-like_dom"/>
</dbReference>
<comment type="subunit">
    <text evidence="8">Homodimer. Forms a stable heterotetrameric complex of 2 MoeB and 2 MoaD during adenylation of MoaD.</text>
</comment>
<protein>
    <recommendedName>
        <fullName evidence="10">Molybdopterin-synthase adenylyltransferase</fullName>
        <ecNumber evidence="9">2.7.7.80</ecNumber>
    </recommendedName>
    <alternativeName>
        <fullName evidence="13">MoaD protein adenylase</fullName>
    </alternativeName>
    <alternativeName>
        <fullName evidence="11">Molybdopterin-converting factor subunit 1 adenylase</fullName>
    </alternativeName>
    <alternativeName>
        <fullName evidence="12">Sulfur carrier protein MoaD adenylyltransferase</fullName>
    </alternativeName>
</protein>
<evidence type="ECO:0000256" key="4">
    <source>
        <dbReference type="ARBA" id="ARBA00022741"/>
    </source>
</evidence>
<dbReference type="InterPro" id="IPR045886">
    <property type="entry name" value="ThiF/MoeB/HesA"/>
</dbReference>
<dbReference type="InterPro" id="IPR012675">
    <property type="entry name" value="Beta-grasp_dom_sf"/>
</dbReference>
<evidence type="ECO:0000256" key="13">
    <source>
        <dbReference type="ARBA" id="ARBA00078531"/>
    </source>
</evidence>
<dbReference type="SUPFAM" id="SSF54285">
    <property type="entry name" value="MoaD/ThiS"/>
    <property type="match status" value="1"/>
</dbReference>
<dbReference type="PROSITE" id="PS50206">
    <property type="entry name" value="RHODANESE_3"/>
    <property type="match status" value="1"/>
</dbReference>
<keyword evidence="4" id="KW-0547">Nucleotide-binding</keyword>
<feature type="domain" description="Rhodanese" evidence="14">
    <location>
        <begin position="383"/>
        <end position="471"/>
    </location>
</feature>
<evidence type="ECO:0000256" key="1">
    <source>
        <dbReference type="ARBA" id="ARBA00005046"/>
    </source>
</evidence>
<dbReference type="SUPFAM" id="SSF69572">
    <property type="entry name" value="Activating enzymes of the ubiquitin-like proteins"/>
    <property type="match status" value="1"/>
</dbReference>
<evidence type="ECO:0000256" key="5">
    <source>
        <dbReference type="ARBA" id="ARBA00022840"/>
    </source>
</evidence>
<dbReference type="Pfam" id="PF02597">
    <property type="entry name" value="ThiS"/>
    <property type="match status" value="1"/>
</dbReference>
<dbReference type="GO" id="GO:0008146">
    <property type="term" value="F:sulfotransferase activity"/>
    <property type="evidence" value="ECO:0007669"/>
    <property type="project" value="TreeGrafter"/>
</dbReference>
<dbReference type="InterPro" id="IPR016155">
    <property type="entry name" value="Mopterin_synth/thiamin_S_b"/>
</dbReference>
<accession>A0A1S6HJY9</accession>
<organism evidence="15 16">
    <name type="scientific">Shewanella psychrophila</name>
    <dbReference type="NCBI Taxonomy" id="225848"/>
    <lineage>
        <taxon>Bacteria</taxon>
        <taxon>Pseudomonadati</taxon>
        <taxon>Pseudomonadota</taxon>
        <taxon>Gammaproteobacteria</taxon>
        <taxon>Alteromonadales</taxon>
        <taxon>Shewanellaceae</taxon>
        <taxon>Shewanella</taxon>
    </lineage>
</organism>
<dbReference type="CDD" id="cd00757">
    <property type="entry name" value="ThiF_MoeB_HesA_family"/>
    <property type="match status" value="1"/>
</dbReference>
<evidence type="ECO:0000256" key="3">
    <source>
        <dbReference type="ARBA" id="ARBA00022679"/>
    </source>
</evidence>
<dbReference type="InterPro" id="IPR000594">
    <property type="entry name" value="ThiF_NAD_FAD-bd"/>
</dbReference>
<keyword evidence="3" id="KW-0808">Transferase</keyword>
<evidence type="ECO:0000256" key="9">
    <source>
        <dbReference type="ARBA" id="ARBA00066884"/>
    </source>
</evidence>
<dbReference type="PANTHER" id="PTHR10953">
    <property type="entry name" value="UBIQUITIN-ACTIVATING ENZYME E1"/>
    <property type="match status" value="1"/>
</dbReference>
<dbReference type="EC" id="2.7.7.80" evidence="9"/>
<dbReference type="STRING" id="225848.Sps_00643"/>
<dbReference type="GO" id="GO:0008641">
    <property type="term" value="F:ubiquitin-like modifier activating enzyme activity"/>
    <property type="evidence" value="ECO:0007669"/>
    <property type="project" value="InterPro"/>
</dbReference>
<dbReference type="GO" id="GO:0004792">
    <property type="term" value="F:thiosulfate-cyanide sulfurtransferase activity"/>
    <property type="evidence" value="ECO:0007669"/>
    <property type="project" value="TreeGrafter"/>
</dbReference>
<dbReference type="GO" id="GO:0061605">
    <property type="term" value="F:molybdopterin-synthase adenylyltransferase activity"/>
    <property type="evidence" value="ECO:0007669"/>
    <property type="project" value="UniProtKB-EC"/>
</dbReference>
<dbReference type="FunFam" id="3.40.50.720:FF:000033">
    <property type="entry name" value="Adenylyltransferase and sulfurtransferase MOCS3"/>
    <property type="match status" value="1"/>
</dbReference>
<evidence type="ECO:0000256" key="10">
    <source>
        <dbReference type="ARBA" id="ARBA00073635"/>
    </source>
</evidence>
<dbReference type="InterPro" id="IPR036873">
    <property type="entry name" value="Rhodanese-like_dom_sf"/>
</dbReference>
<comment type="catalytic activity">
    <reaction evidence="6">
        <text>[molybdopterin-synthase sulfur-carrier protein]-C-terminal Gly-Gly + ATP + H(+) = [molybdopterin-synthase sulfur-carrier protein]-C-terminal Gly-Gly-AMP + diphosphate</text>
        <dbReference type="Rhea" id="RHEA:43616"/>
        <dbReference type="Rhea" id="RHEA-COMP:12159"/>
        <dbReference type="Rhea" id="RHEA-COMP:12202"/>
        <dbReference type="ChEBI" id="CHEBI:15378"/>
        <dbReference type="ChEBI" id="CHEBI:30616"/>
        <dbReference type="ChEBI" id="CHEBI:33019"/>
        <dbReference type="ChEBI" id="CHEBI:90618"/>
        <dbReference type="ChEBI" id="CHEBI:90778"/>
        <dbReference type="EC" id="2.7.7.80"/>
    </reaction>
</comment>
<dbReference type="Pfam" id="PF00581">
    <property type="entry name" value="Rhodanese"/>
    <property type="match status" value="1"/>
</dbReference>
<dbReference type="Gene3D" id="3.40.50.720">
    <property type="entry name" value="NAD(P)-binding Rossmann-like Domain"/>
    <property type="match status" value="1"/>
</dbReference>
<dbReference type="InterPro" id="IPR003749">
    <property type="entry name" value="ThiS/MoaD-like"/>
</dbReference>
<dbReference type="InterPro" id="IPR035985">
    <property type="entry name" value="Ubiquitin-activating_enz"/>
</dbReference>
<dbReference type="PANTHER" id="PTHR10953:SF102">
    <property type="entry name" value="ADENYLYLTRANSFERASE AND SULFURTRANSFERASE MOCS3"/>
    <property type="match status" value="1"/>
</dbReference>
<evidence type="ECO:0000256" key="7">
    <source>
        <dbReference type="ARBA" id="ARBA00055169"/>
    </source>
</evidence>
<evidence type="ECO:0000313" key="15">
    <source>
        <dbReference type="EMBL" id="AQS35837.1"/>
    </source>
</evidence>
<proteinExistence type="inferred from homology"/>
<dbReference type="AlphaFoldDB" id="A0A1S6HJY9"/>
<evidence type="ECO:0000256" key="11">
    <source>
        <dbReference type="ARBA" id="ARBA00075110"/>
    </source>
</evidence>
<dbReference type="Gene3D" id="3.10.20.30">
    <property type="match status" value="1"/>
</dbReference>
<dbReference type="OrthoDB" id="9804286at2"/>
<dbReference type="EMBL" id="CP014782">
    <property type="protein sequence ID" value="AQS35837.1"/>
    <property type="molecule type" value="Genomic_DNA"/>
</dbReference>
<keyword evidence="5" id="KW-0067">ATP-binding</keyword>
<comment type="similarity">
    <text evidence="2">Belongs to the HesA/MoeB/ThiF family.</text>
</comment>
<reference evidence="15 16" key="1">
    <citation type="submission" date="2016-03" db="EMBL/GenBank/DDBJ databases">
        <title>Complete genome sequence of Shewanella psychrophila WP2, a deep sea bacterium isolated from west Pacific sediment.</title>
        <authorList>
            <person name="Xu G."/>
            <person name="Jian H."/>
        </authorList>
    </citation>
    <scope>NUCLEOTIDE SEQUENCE [LARGE SCALE GENOMIC DNA]</scope>
    <source>
        <strain evidence="15 16">WP2</strain>
    </source>
</reference>
<comment type="function">
    <text evidence="7">Catalyzes the adenylation by ATP of the carboxyl group of the C-terminal glycine of sulfur carrier protein MoaD.</text>
</comment>
<evidence type="ECO:0000256" key="2">
    <source>
        <dbReference type="ARBA" id="ARBA00009919"/>
    </source>
</evidence>
<evidence type="ECO:0000256" key="6">
    <source>
        <dbReference type="ARBA" id="ARBA00052218"/>
    </source>
</evidence>
<dbReference type="Proteomes" id="UP000189545">
    <property type="component" value="Chromosome"/>
</dbReference>
<sequence>MKMIMKIPSPLRRFTDNQMQIELDGLTVKEALNELFKRYPDIKPQIMDDTGDLRNFVNLYHNKVDIRQQEGLDTELQSGSEVRIVPAIAGGSELDTPLSPNELSRYSRHILLPEIGIQGQESLKNASILIIGAGGLGCPLALYLAAAGVGHLGLVDDDVVDESNLQRQVLFSVDDIGQPKVDCAKRRLERLNPNINITVYCERLTSDNALKIIEDYNIIIDGTDNFPTRYLVNDACILLNKPNIYGSIFRFDGQASVFNYQAGPCYRCLYPAPPPPGLVPSCAEGGVLGVLPSIIASIQATEAIKMITSIGSPLSGRLLLYDALAMDFEFLAIVRNPDCPICGDTPSITELIDYQAFCGLSHTSEAKSYKEIEAKALKAWMDRDQSVCLIDVREPFERAICMIAGSQYIPMQEFDAHLAELDPDLELVIHCKLGGRSAKVCDKLTALGFSKVTNLKGGILAWIDQVDPNLTRY</sequence>
<name>A0A1S6HJY9_9GAMM</name>
<evidence type="ECO:0000256" key="12">
    <source>
        <dbReference type="ARBA" id="ARBA00075328"/>
    </source>
</evidence>
<comment type="pathway">
    <text evidence="1">Cofactor biosynthesis; molybdopterin biosynthesis.</text>
</comment>
<evidence type="ECO:0000313" key="16">
    <source>
        <dbReference type="Proteomes" id="UP000189545"/>
    </source>
</evidence>
<dbReference type="GO" id="GO:0005829">
    <property type="term" value="C:cytosol"/>
    <property type="evidence" value="ECO:0007669"/>
    <property type="project" value="TreeGrafter"/>
</dbReference>
<evidence type="ECO:0000259" key="14">
    <source>
        <dbReference type="PROSITE" id="PS50206"/>
    </source>
</evidence>